<dbReference type="EMBL" id="JAHOPB010000001">
    <property type="protein sequence ID" value="MBU8875384.1"/>
    <property type="molecule type" value="Genomic_DNA"/>
</dbReference>
<evidence type="ECO:0000313" key="1">
    <source>
        <dbReference type="EMBL" id="MBU8875384.1"/>
    </source>
</evidence>
<keyword evidence="2" id="KW-1185">Reference proteome</keyword>
<dbReference type="RefSeq" id="WP_216962527.1">
    <property type="nucleotide sequence ID" value="NZ_JAHOPB010000001.1"/>
</dbReference>
<accession>A0ABS6ILA9</accession>
<name>A0ABS6ILA9_9HYPH</name>
<proteinExistence type="predicted"/>
<reference evidence="1 2" key="1">
    <citation type="submission" date="2021-06" db="EMBL/GenBank/DDBJ databases">
        <authorList>
            <person name="Lee D.H."/>
        </authorList>
    </citation>
    <scope>NUCLEOTIDE SEQUENCE [LARGE SCALE GENOMIC DNA]</scope>
    <source>
        <strain evidence="1 2">MMS21-HV4-11</strain>
    </source>
</reference>
<comment type="caution">
    <text evidence="1">The sequence shown here is derived from an EMBL/GenBank/DDBJ whole genome shotgun (WGS) entry which is preliminary data.</text>
</comment>
<protein>
    <submittedName>
        <fullName evidence="1">DUF429 domain-containing protein</fullName>
    </submittedName>
</protein>
<dbReference type="InterPro" id="IPR007362">
    <property type="entry name" value="DUF429"/>
</dbReference>
<organism evidence="1 2">
    <name type="scientific">Reyranella humidisoli</name>
    <dbReference type="NCBI Taxonomy" id="2849149"/>
    <lineage>
        <taxon>Bacteria</taxon>
        <taxon>Pseudomonadati</taxon>
        <taxon>Pseudomonadota</taxon>
        <taxon>Alphaproteobacteria</taxon>
        <taxon>Hyphomicrobiales</taxon>
        <taxon>Reyranellaceae</taxon>
        <taxon>Reyranella</taxon>
    </lineage>
</organism>
<sequence>MIVAGADGCRTGWVVCRRDADGVLDIRVVKTLAEACEGLLILAVDMPIGFVDVPRPPRACEVEARKLLPGKASSVFPTPCRPALDGTTHAEANALSKSLGIGLPRQTFHLFPKMREVDALMRGNKALHAIVHEAHPELAFARMNGGKPVLSKKRKPEGFAERLGLLARHGFDWTPSTVSGAARDDVLDAIAVCRTALLIAEGTAKRLGAEHERDRYGLPMNIWF</sequence>
<dbReference type="Proteomes" id="UP000727907">
    <property type="component" value="Unassembled WGS sequence"/>
</dbReference>
<gene>
    <name evidence="1" type="ORF">KQ910_16540</name>
</gene>
<dbReference type="Pfam" id="PF04250">
    <property type="entry name" value="DUF429"/>
    <property type="match status" value="1"/>
</dbReference>
<evidence type="ECO:0000313" key="2">
    <source>
        <dbReference type="Proteomes" id="UP000727907"/>
    </source>
</evidence>